<feature type="compositionally biased region" description="Basic residues" evidence="1">
    <location>
        <begin position="141"/>
        <end position="153"/>
    </location>
</feature>
<proteinExistence type="predicted"/>
<feature type="domain" description="HTH-like" evidence="2">
    <location>
        <begin position="163"/>
        <end position="199"/>
    </location>
</feature>
<reference evidence="3" key="1">
    <citation type="submission" date="2015-10" db="EMBL/GenBank/DDBJ databases">
        <authorList>
            <person name="Gilbert D.G."/>
        </authorList>
    </citation>
    <scope>NUCLEOTIDE SEQUENCE</scope>
    <source>
        <strain evidence="3">Phyl III-seqv23</strain>
    </source>
</reference>
<accession>A0A0S4WF62</accession>
<feature type="region of interest" description="Disordered" evidence="1">
    <location>
        <begin position="1"/>
        <end position="155"/>
    </location>
</feature>
<evidence type="ECO:0000313" key="3">
    <source>
        <dbReference type="EMBL" id="CUV45287.1"/>
    </source>
</evidence>
<sequence length="226" mass="24103">MRCSTCGEADHGAHRSIPRTRRPWPAAPHRHLPEDLGPAVRAEHPVVSGGLLPGAGPDALDTDRRAHDRQGRPDRVRVHAHDVGAAGLGVRHPDTAPVPAGADGADGGGGASHLRDAGAVLPLNAAPGPTPRPVTAAARSRGPRPPRCAHQHTRPSAAKLRQEVHVRAVFAASGQSYGSRRVMYALRAQGEQIGRYRIRPSVSLVLRRGLPRRFHAMSLVLLCHKK</sequence>
<name>A0A0S4WF62_RALSL</name>
<dbReference type="InterPro" id="IPR025948">
    <property type="entry name" value="HTH-like_dom"/>
</dbReference>
<feature type="compositionally biased region" description="Basic and acidic residues" evidence="1">
    <location>
        <begin position="61"/>
        <end position="82"/>
    </location>
</feature>
<organism evidence="3">
    <name type="scientific">Ralstonia solanacearum</name>
    <name type="common">Pseudomonas solanacearum</name>
    <dbReference type="NCBI Taxonomy" id="305"/>
    <lineage>
        <taxon>Bacteria</taxon>
        <taxon>Pseudomonadati</taxon>
        <taxon>Pseudomonadota</taxon>
        <taxon>Betaproteobacteria</taxon>
        <taxon>Burkholderiales</taxon>
        <taxon>Burkholderiaceae</taxon>
        <taxon>Ralstonia</taxon>
        <taxon>Ralstonia solanacearum species complex</taxon>
    </lineage>
</organism>
<dbReference type="Pfam" id="PF13276">
    <property type="entry name" value="HTH_21"/>
    <property type="match status" value="1"/>
</dbReference>
<dbReference type="EMBL" id="LN899827">
    <property type="protein sequence ID" value="CUV45287.1"/>
    <property type="molecule type" value="Genomic_DNA"/>
</dbReference>
<protein>
    <recommendedName>
        <fullName evidence="2">HTH-like domain-containing protein</fullName>
    </recommendedName>
</protein>
<gene>
    <name evidence="3" type="ORF">TO10_v1_290013</name>
</gene>
<evidence type="ECO:0000256" key="1">
    <source>
        <dbReference type="SAM" id="MobiDB-lite"/>
    </source>
</evidence>
<dbReference type="AlphaFoldDB" id="A0A0S4WF62"/>
<evidence type="ECO:0000259" key="2">
    <source>
        <dbReference type="Pfam" id="PF13276"/>
    </source>
</evidence>